<name>V4WCC0_CITCL</name>
<evidence type="ECO:0000313" key="2">
    <source>
        <dbReference type="EMBL" id="ESR64084.1"/>
    </source>
</evidence>
<keyword evidence="3" id="KW-1185">Reference proteome</keyword>
<dbReference type="KEGG" id="cic:CICLE_v10010248mg"/>
<dbReference type="EMBL" id="KI535697">
    <property type="protein sequence ID" value="ESR64084.1"/>
    <property type="molecule type" value="Genomic_DNA"/>
</dbReference>
<evidence type="ECO:0000313" key="3">
    <source>
        <dbReference type="Proteomes" id="UP000030687"/>
    </source>
</evidence>
<keyword evidence="1" id="KW-1133">Transmembrane helix</keyword>
<dbReference type="Proteomes" id="UP000030687">
    <property type="component" value="Unassembled WGS sequence"/>
</dbReference>
<proteinExistence type="predicted"/>
<protein>
    <submittedName>
        <fullName evidence="2">Uncharacterized protein</fullName>
    </submittedName>
</protein>
<dbReference type="Gramene" id="ESR64084">
    <property type="protein sequence ID" value="ESR64084"/>
    <property type="gene ID" value="CICLE_v10010248mg"/>
</dbReference>
<reference evidence="2 3" key="1">
    <citation type="submission" date="2013-10" db="EMBL/GenBank/DDBJ databases">
        <authorList>
            <consortium name="International Citrus Genome Consortium"/>
            <person name="Jenkins J."/>
            <person name="Schmutz J."/>
            <person name="Prochnik S."/>
            <person name="Rokhsar D."/>
            <person name="Gmitter F."/>
            <person name="Ollitrault P."/>
            <person name="Machado M."/>
            <person name="Talon M."/>
            <person name="Wincker P."/>
            <person name="Jaillon O."/>
            <person name="Morgante M."/>
        </authorList>
    </citation>
    <scope>NUCLEOTIDE SEQUENCE</scope>
    <source>
        <strain evidence="3">cv. Clemenules</strain>
    </source>
</reference>
<dbReference type="InParanoid" id="V4WCC0"/>
<keyword evidence="1" id="KW-0472">Membrane</keyword>
<feature type="transmembrane region" description="Helical" evidence="1">
    <location>
        <begin position="31"/>
        <end position="63"/>
    </location>
</feature>
<gene>
    <name evidence="2" type="ORF">CICLE_v10010248mg</name>
</gene>
<evidence type="ECO:0000256" key="1">
    <source>
        <dbReference type="SAM" id="Phobius"/>
    </source>
</evidence>
<organism evidence="2 3">
    <name type="scientific">Citrus clementina</name>
    <name type="common">Clementine</name>
    <name type="synonym">Citrus deliciosa x Citrus sinensis</name>
    <dbReference type="NCBI Taxonomy" id="85681"/>
    <lineage>
        <taxon>Eukaryota</taxon>
        <taxon>Viridiplantae</taxon>
        <taxon>Streptophyta</taxon>
        <taxon>Embryophyta</taxon>
        <taxon>Tracheophyta</taxon>
        <taxon>Spermatophyta</taxon>
        <taxon>Magnoliopsida</taxon>
        <taxon>eudicotyledons</taxon>
        <taxon>Gunneridae</taxon>
        <taxon>Pentapetalae</taxon>
        <taxon>rosids</taxon>
        <taxon>malvids</taxon>
        <taxon>Sapindales</taxon>
        <taxon>Rutaceae</taxon>
        <taxon>Aurantioideae</taxon>
        <taxon>Citrus</taxon>
    </lineage>
</organism>
<keyword evidence="1" id="KW-0812">Transmembrane</keyword>
<dbReference type="AlphaFoldDB" id="V4WCC0"/>
<sequence>MLMTTSLQDSQTFVVGFNTMKHIFSNKRFRLLFTNFCLAFLSRIAGIAFSVSCSFFIIFIFLFKLMD</sequence>
<accession>V4WCC0</accession>